<keyword evidence="2" id="KW-1185">Reference proteome</keyword>
<feature type="non-terminal residue" evidence="1">
    <location>
        <position position="1"/>
    </location>
</feature>
<dbReference type="EMBL" id="CAJVPM010030943">
    <property type="protein sequence ID" value="CAG8678204.1"/>
    <property type="molecule type" value="Genomic_DNA"/>
</dbReference>
<gene>
    <name evidence="1" type="ORF">SCALOS_LOCUS9626</name>
</gene>
<protein>
    <submittedName>
        <fullName evidence="1">7967_t:CDS:1</fullName>
    </submittedName>
</protein>
<evidence type="ECO:0000313" key="1">
    <source>
        <dbReference type="EMBL" id="CAG8678204.1"/>
    </source>
</evidence>
<feature type="non-terminal residue" evidence="1">
    <location>
        <position position="50"/>
    </location>
</feature>
<reference evidence="1" key="1">
    <citation type="submission" date="2021-06" db="EMBL/GenBank/DDBJ databases">
        <authorList>
            <person name="Kallberg Y."/>
            <person name="Tangrot J."/>
            <person name="Rosling A."/>
        </authorList>
    </citation>
    <scope>NUCLEOTIDE SEQUENCE</scope>
    <source>
        <strain evidence="1">AU212A</strain>
    </source>
</reference>
<dbReference type="Proteomes" id="UP000789860">
    <property type="component" value="Unassembled WGS sequence"/>
</dbReference>
<comment type="caution">
    <text evidence="1">The sequence shown here is derived from an EMBL/GenBank/DDBJ whole genome shotgun (WGS) entry which is preliminary data.</text>
</comment>
<proteinExistence type="predicted"/>
<sequence length="50" mass="5589">IIPDDLNQDIRDIKKCPDCPHNTMFIYDFILLIEDEHGSTLSTLVNGGSA</sequence>
<evidence type="ECO:0000313" key="2">
    <source>
        <dbReference type="Proteomes" id="UP000789860"/>
    </source>
</evidence>
<organism evidence="1 2">
    <name type="scientific">Scutellospora calospora</name>
    <dbReference type="NCBI Taxonomy" id="85575"/>
    <lineage>
        <taxon>Eukaryota</taxon>
        <taxon>Fungi</taxon>
        <taxon>Fungi incertae sedis</taxon>
        <taxon>Mucoromycota</taxon>
        <taxon>Glomeromycotina</taxon>
        <taxon>Glomeromycetes</taxon>
        <taxon>Diversisporales</taxon>
        <taxon>Gigasporaceae</taxon>
        <taxon>Scutellospora</taxon>
    </lineage>
</organism>
<name>A0ACA9P000_9GLOM</name>
<accession>A0ACA9P000</accession>